<feature type="compositionally biased region" description="Low complexity" evidence="1">
    <location>
        <begin position="277"/>
        <end position="288"/>
    </location>
</feature>
<evidence type="ECO:0000256" key="1">
    <source>
        <dbReference type="SAM" id="MobiDB-lite"/>
    </source>
</evidence>
<dbReference type="AlphaFoldDB" id="A8PBR1"/>
<feature type="compositionally biased region" description="Polar residues" evidence="1">
    <location>
        <begin position="190"/>
        <end position="210"/>
    </location>
</feature>
<feature type="compositionally biased region" description="Low complexity" evidence="1">
    <location>
        <begin position="231"/>
        <end position="247"/>
    </location>
</feature>
<sequence length="288" mass="29443">MTGAIVVLGAAVVAFSSLPGVAAGKNKKEDGGAQCTTDEKTGKKVCGTQSVPGTLPKSAKIAIAVVTIAVVFLILLLIFYIRRSRKASADAANEVAVEASQVEGPPAILAATYTPETGHSRVYSIGPDSGGFSAVPVTPAPKVVAPLPTGSESHGNPWGAPRTPAQPVVEPEQERPKTPAFPPPSPAVLSRSNSFCRFPTTPTRSSSVPQTAPAHKAGFSEGGGYPFTGFGSSNNSNGAGSNSGSGNPPRTAFVSNGGFPRPLLAGRLKDRIRERPPSVSSISIHSPK</sequence>
<dbReference type="OrthoDB" id="3064298at2759"/>
<evidence type="ECO:0008006" key="6">
    <source>
        <dbReference type="Google" id="ProtNLM"/>
    </source>
</evidence>
<proteinExistence type="predicted"/>
<keyword evidence="2" id="KW-0812">Transmembrane</keyword>
<feature type="signal peptide" evidence="3">
    <location>
        <begin position="1"/>
        <end position="23"/>
    </location>
</feature>
<dbReference type="RefSeq" id="XP_001840248.2">
    <property type="nucleotide sequence ID" value="XM_001840196.2"/>
</dbReference>
<keyword evidence="5" id="KW-1185">Reference proteome</keyword>
<dbReference type="EMBL" id="AACS02000004">
    <property type="protein sequence ID" value="EAU81695.2"/>
    <property type="molecule type" value="Genomic_DNA"/>
</dbReference>
<feature type="compositionally biased region" description="Basic and acidic residues" evidence="1">
    <location>
        <begin position="267"/>
        <end position="276"/>
    </location>
</feature>
<dbReference type="VEuPathDB" id="FungiDB:CC1G_02711"/>
<organism evidence="4 5">
    <name type="scientific">Coprinopsis cinerea (strain Okayama-7 / 130 / ATCC MYA-4618 / FGSC 9003)</name>
    <name type="common">Inky cap fungus</name>
    <name type="synonym">Hormographiella aspergillata</name>
    <dbReference type="NCBI Taxonomy" id="240176"/>
    <lineage>
        <taxon>Eukaryota</taxon>
        <taxon>Fungi</taxon>
        <taxon>Dikarya</taxon>
        <taxon>Basidiomycota</taxon>
        <taxon>Agaricomycotina</taxon>
        <taxon>Agaricomycetes</taxon>
        <taxon>Agaricomycetidae</taxon>
        <taxon>Agaricales</taxon>
        <taxon>Agaricineae</taxon>
        <taxon>Psathyrellaceae</taxon>
        <taxon>Coprinopsis</taxon>
    </lineage>
</organism>
<reference evidence="4 5" key="1">
    <citation type="journal article" date="2010" name="Proc. Natl. Acad. Sci. U.S.A.">
        <title>Insights into evolution of multicellular fungi from the assembled chromosomes of the mushroom Coprinopsis cinerea (Coprinus cinereus).</title>
        <authorList>
            <person name="Stajich J.E."/>
            <person name="Wilke S.K."/>
            <person name="Ahren D."/>
            <person name="Au C.H."/>
            <person name="Birren B.W."/>
            <person name="Borodovsky M."/>
            <person name="Burns C."/>
            <person name="Canback B."/>
            <person name="Casselton L.A."/>
            <person name="Cheng C.K."/>
            <person name="Deng J."/>
            <person name="Dietrich F.S."/>
            <person name="Fargo D.C."/>
            <person name="Farman M.L."/>
            <person name="Gathman A.C."/>
            <person name="Goldberg J."/>
            <person name="Guigo R."/>
            <person name="Hoegger P.J."/>
            <person name="Hooker J.B."/>
            <person name="Huggins A."/>
            <person name="James T.Y."/>
            <person name="Kamada T."/>
            <person name="Kilaru S."/>
            <person name="Kodira C."/>
            <person name="Kues U."/>
            <person name="Kupfer D."/>
            <person name="Kwan H.S."/>
            <person name="Lomsadze A."/>
            <person name="Li W."/>
            <person name="Lilly W.W."/>
            <person name="Ma L.J."/>
            <person name="Mackey A.J."/>
            <person name="Manning G."/>
            <person name="Martin F."/>
            <person name="Muraguchi H."/>
            <person name="Natvig D.O."/>
            <person name="Palmerini H."/>
            <person name="Ramesh M.A."/>
            <person name="Rehmeyer C.J."/>
            <person name="Roe B.A."/>
            <person name="Shenoy N."/>
            <person name="Stanke M."/>
            <person name="Ter-Hovhannisyan V."/>
            <person name="Tunlid A."/>
            <person name="Velagapudi R."/>
            <person name="Vision T.J."/>
            <person name="Zeng Q."/>
            <person name="Zolan M.E."/>
            <person name="Pukkila P.J."/>
        </authorList>
    </citation>
    <scope>NUCLEOTIDE SEQUENCE [LARGE SCALE GENOMIC DNA]</scope>
    <source>
        <strain evidence="5">Okayama-7 / 130 / ATCC MYA-4618 / FGSC 9003</strain>
    </source>
</reference>
<name>A8PBR1_COPC7</name>
<evidence type="ECO:0000256" key="3">
    <source>
        <dbReference type="SAM" id="SignalP"/>
    </source>
</evidence>
<dbReference type="InParanoid" id="A8PBR1"/>
<keyword evidence="2" id="KW-1133">Transmembrane helix</keyword>
<feature type="region of interest" description="Disordered" evidence="1">
    <location>
        <begin position="147"/>
        <end position="288"/>
    </location>
</feature>
<feature type="transmembrane region" description="Helical" evidence="2">
    <location>
        <begin position="61"/>
        <end position="81"/>
    </location>
</feature>
<feature type="chain" id="PRO_5002724745" description="Transmembrane protein" evidence="3">
    <location>
        <begin position="24"/>
        <end position="288"/>
    </location>
</feature>
<evidence type="ECO:0000313" key="5">
    <source>
        <dbReference type="Proteomes" id="UP000001861"/>
    </source>
</evidence>
<protein>
    <recommendedName>
        <fullName evidence="6">Transmembrane protein</fullName>
    </recommendedName>
</protein>
<dbReference type="HOGENOM" id="CLU_966483_0_0_1"/>
<dbReference type="GeneID" id="6016881"/>
<evidence type="ECO:0000256" key="2">
    <source>
        <dbReference type="SAM" id="Phobius"/>
    </source>
</evidence>
<accession>A8PBR1</accession>
<dbReference type="Proteomes" id="UP000001861">
    <property type="component" value="Unassembled WGS sequence"/>
</dbReference>
<dbReference type="KEGG" id="cci:CC1G_02711"/>
<gene>
    <name evidence="4" type="ORF">CC1G_02711</name>
</gene>
<keyword evidence="3" id="KW-0732">Signal</keyword>
<evidence type="ECO:0000313" key="4">
    <source>
        <dbReference type="EMBL" id="EAU81695.2"/>
    </source>
</evidence>
<comment type="caution">
    <text evidence="4">The sequence shown here is derived from an EMBL/GenBank/DDBJ whole genome shotgun (WGS) entry which is preliminary data.</text>
</comment>
<keyword evidence="2" id="KW-0472">Membrane</keyword>